<sequence length="490" mass="54861">MATERIPLTQPIESRDGTFTKDSYSSNCVFETRDQKREFIKRPGLVLATQITPVTPPASTPSQGLANFNNKIISVINNTVYTTDPTTYVTATVGTTSASTSQSYFVRTFLDAYLFMHNKVNAYLYTLAGSFAVVTDPDFPAAPYVSGIVFLDNYVFIGTGTNRIYNSDLGDPTSWNALNYLTFEQTTDTLVGIVKHLNYLVAMGKTSMQFFYNAGNATGSPLSVAQAYTSEVGCANGDSIVSTTNTVIWIGTTRTHGRSVYLMDGVSPVKISTDSVDKHLEADDMSKVTAYCYKFNGHTLYILTLHNINQTLVFDIDEKMWYTWTQYAMASNDQPNPGTYVESYFRPSFYAEVNNVPYVLDDDTANLYYFSTGVYQDNGQPIYCRTVTDIIDNGVTKRKFYGRLEIIGDKVAGTMQVRHSGDDYKTWSSYRSVDLNASRPQVYLSGSDRRRAWEFLVTSNVPLRLDGAEIDFRIGEMDQEQQVGGGRYRR</sequence>
<organism evidence="1">
    <name type="scientific">uncultured Caudovirales phage</name>
    <dbReference type="NCBI Taxonomy" id="2100421"/>
    <lineage>
        <taxon>Viruses</taxon>
        <taxon>Duplodnaviria</taxon>
        <taxon>Heunggongvirae</taxon>
        <taxon>Uroviricota</taxon>
        <taxon>Caudoviricetes</taxon>
        <taxon>Peduoviridae</taxon>
        <taxon>Maltschvirus</taxon>
        <taxon>Maltschvirus maltsch</taxon>
    </lineage>
</organism>
<dbReference type="EMBL" id="LR796857">
    <property type="protein sequence ID" value="CAB4169783.1"/>
    <property type="molecule type" value="Genomic_DNA"/>
</dbReference>
<protein>
    <submittedName>
        <fullName evidence="1">Bacteriophage P22, Gp10, DNA-stabilising</fullName>
    </submittedName>
</protein>
<reference evidence="1" key="1">
    <citation type="submission" date="2020-05" db="EMBL/GenBank/DDBJ databases">
        <authorList>
            <person name="Chiriac C."/>
            <person name="Salcher M."/>
            <person name="Ghai R."/>
            <person name="Kavagutti S V."/>
        </authorList>
    </citation>
    <scope>NUCLEOTIDE SEQUENCE</scope>
</reference>
<gene>
    <name evidence="1" type="ORF">UFOVP907_16</name>
</gene>
<proteinExistence type="predicted"/>
<name>A0A6J5PEC0_9CAUD</name>
<accession>A0A6J5PEC0</accession>
<evidence type="ECO:0000313" key="1">
    <source>
        <dbReference type="EMBL" id="CAB4169783.1"/>
    </source>
</evidence>